<reference evidence="2 3" key="1">
    <citation type="journal article" date="2017" name="Viruses">
        <title>The Operophtera brumata Nucleopolyhedrovirus (OpbuNPV) Represents an Early, Divergent Lineage within Genus Alphabaculovirus.</title>
        <authorList>
            <person name="Harrison R.L."/>
            <person name="Rowley D.L."/>
            <person name="Mowery J.D."/>
            <person name="Bauchan G.R."/>
            <person name="Burand J.P."/>
        </authorList>
    </citation>
    <scope>NUCLEOTIDE SEQUENCE [LARGE SCALE GENOMIC DNA]</scope>
    <source>
        <strain evidence="2">OpbuNPV-MA</strain>
    </source>
</reference>
<dbReference type="GeneID" id="41700014"/>
<dbReference type="RefSeq" id="YP_009552570.1">
    <property type="nucleotide sequence ID" value="NC_040621.1"/>
</dbReference>
<sequence>MWFLVVFFILLKIIIFKKLQAMHVDAHHNKICPDGYHGLNADPFDCNSYYSCPGSAKFFCESDQQFDLDTKTCIDTHFDVGCVGKLNRNLLL</sequence>
<dbReference type="InterPro" id="IPR036508">
    <property type="entry name" value="Chitin-bd_dom_sf"/>
</dbReference>
<dbReference type="SMART" id="SM00494">
    <property type="entry name" value="ChtBD2"/>
    <property type="match status" value="1"/>
</dbReference>
<protein>
    <submittedName>
        <fullName evidence="2">ChtB-like</fullName>
    </submittedName>
</protein>
<evidence type="ECO:0000259" key="1">
    <source>
        <dbReference type="PROSITE" id="PS50940"/>
    </source>
</evidence>
<dbReference type="PROSITE" id="PS50940">
    <property type="entry name" value="CHIT_BIND_II"/>
    <property type="match status" value="1"/>
</dbReference>
<feature type="domain" description="Chitin-binding type-2" evidence="1">
    <location>
        <begin position="29"/>
        <end position="84"/>
    </location>
</feature>
<proteinExistence type="predicted"/>
<dbReference type="GO" id="GO:0005576">
    <property type="term" value="C:extracellular region"/>
    <property type="evidence" value="ECO:0007669"/>
    <property type="project" value="InterPro"/>
</dbReference>
<dbReference type="SUPFAM" id="SSF57625">
    <property type="entry name" value="Invertebrate chitin-binding proteins"/>
    <property type="match status" value="1"/>
</dbReference>
<dbReference type="EMBL" id="MF614691">
    <property type="protein sequence ID" value="AUA60241.1"/>
    <property type="molecule type" value="Genomic_DNA"/>
</dbReference>
<dbReference type="Proteomes" id="UP000290445">
    <property type="component" value="Segment"/>
</dbReference>
<organism evidence="2 3">
    <name type="scientific">Operophtera brumata nucleopolyhedrovirus</name>
    <dbReference type="NCBI Taxonomy" id="1046267"/>
    <lineage>
        <taxon>Viruses</taxon>
        <taxon>Viruses incertae sedis</taxon>
        <taxon>Naldaviricetes</taxon>
        <taxon>Lefavirales</taxon>
        <taxon>Baculoviridae</taxon>
        <taxon>Alphabaculovirus</taxon>
        <taxon>Alphabaculovirus opbrumatae</taxon>
    </lineage>
</organism>
<dbReference type="GO" id="GO:0008061">
    <property type="term" value="F:chitin binding"/>
    <property type="evidence" value="ECO:0007669"/>
    <property type="project" value="InterPro"/>
</dbReference>
<evidence type="ECO:0000313" key="3">
    <source>
        <dbReference type="Proteomes" id="UP000290445"/>
    </source>
</evidence>
<dbReference type="InterPro" id="IPR002557">
    <property type="entry name" value="Chitin-bd_dom"/>
</dbReference>
<dbReference type="OrthoDB" id="24819at10239"/>
<name>A0A2H4UZP2_9ABAC</name>
<accession>A0A2H4UZP2</accession>
<keyword evidence="3" id="KW-1185">Reference proteome</keyword>
<evidence type="ECO:0000313" key="2">
    <source>
        <dbReference type="EMBL" id="AUA60241.1"/>
    </source>
</evidence>
<dbReference type="KEGG" id="vg:41700014"/>